<dbReference type="GO" id="GO:0004326">
    <property type="term" value="F:tetrahydrofolylpolyglutamate synthase activity"/>
    <property type="evidence" value="ECO:0007669"/>
    <property type="project" value="InterPro"/>
</dbReference>
<evidence type="ECO:0000256" key="5">
    <source>
        <dbReference type="ARBA" id="ARBA00022618"/>
    </source>
</evidence>
<dbReference type="PROSITE" id="PS01011">
    <property type="entry name" value="FOLYLPOLYGLU_SYNT_1"/>
    <property type="match status" value="1"/>
</dbReference>
<evidence type="ECO:0000256" key="6">
    <source>
        <dbReference type="ARBA" id="ARBA00022741"/>
    </source>
</evidence>
<comment type="function">
    <text evidence="9 10">Cell wall formation. Catalyzes the addition of glutamate to the nucleotide precursor UDP-N-acetylmuramoyl-L-alanine (UMA).</text>
</comment>
<feature type="domain" description="Mur ligase C-terminal" evidence="11">
    <location>
        <begin position="365"/>
        <end position="474"/>
    </location>
</feature>
<dbReference type="Gene3D" id="3.90.190.20">
    <property type="entry name" value="Mur ligase, C-terminal domain"/>
    <property type="match status" value="1"/>
</dbReference>
<dbReference type="Pfam" id="PF02875">
    <property type="entry name" value="Mur_ligase_C"/>
    <property type="match status" value="1"/>
</dbReference>
<dbReference type="EMBL" id="JAGQHS010000063">
    <property type="protein sequence ID" value="MCA9756699.1"/>
    <property type="molecule type" value="Genomic_DNA"/>
</dbReference>
<dbReference type="AlphaFoldDB" id="A0A956NCL9"/>
<evidence type="ECO:0000313" key="14">
    <source>
        <dbReference type="Proteomes" id="UP000739538"/>
    </source>
</evidence>
<dbReference type="NCBIfam" id="TIGR01087">
    <property type="entry name" value="murD"/>
    <property type="match status" value="1"/>
</dbReference>
<dbReference type="Gene3D" id="3.40.50.720">
    <property type="entry name" value="NAD(P)-binding Rossmann-like Domain"/>
    <property type="match status" value="1"/>
</dbReference>
<evidence type="ECO:0000259" key="11">
    <source>
        <dbReference type="Pfam" id="PF02875"/>
    </source>
</evidence>
<dbReference type="InterPro" id="IPR005762">
    <property type="entry name" value="MurD"/>
</dbReference>
<dbReference type="InterPro" id="IPR013221">
    <property type="entry name" value="Mur_ligase_cen"/>
</dbReference>
<dbReference type="SUPFAM" id="SSF53623">
    <property type="entry name" value="MurD-like peptide ligases, catalytic domain"/>
    <property type="match status" value="1"/>
</dbReference>
<dbReference type="Proteomes" id="UP000739538">
    <property type="component" value="Unassembled WGS sequence"/>
</dbReference>
<evidence type="ECO:0000256" key="3">
    <source>
        <dbReference type="ARBA" id="ARBA00022490"/>
    </source>
</evidence>
<dbReference type="PANTHER" id="PTHR43692">
    <property type="entry name" value="UDP-N-ACETYLMURAMOYLALANINE--D-GLUTAMATE LIGASE"/>
    <property type="match status" value="1"/>
</dbReference>
<keyword evidence="8 9" id="KW-0131">Cell cycle</keyword>
<proteinExistence type="inferred from homology"/>
<comment type="subcellular location">
    <subcellularLocation>
        <location evidence="1 9 10">Cytoplasm</location>
    </subcellularLocation>
</comment>
<comment type="pathway">
    <text evidence="2 9 10">Cell wall biogenesis; peptidoglycan biosynthesis.</text>
</comment>
<dbReference type="HAMAP" id="MF_00639">
    <property type="entry name" value="MurD"/>
    <property type="match status" value="1"/>
</dbReference>
<evidence type="ECO:0000256" key="9">
    <source>
        <dbReference type="HAMAP-Rule" id="MF_00639"/>
    </source>
</evidence>
<keyword evidence="9 10" id="KW-0961">Cell wall biogenesis/degradation</keyword>
<keyword evidence="3 9" id="KW-0963">Cytoplasm</keyword>
<gene>
    <name evidence="9 13" type="primary">murD</name>
    <name evidence="13" type="ORF">KDA27_12920</name>
</gene>
<keyword evidence="9 10" id="KW-0133">Cell shape</keyword>
<keyword evidence="6 9" id="KW-0547">Nucleotide-binding</keyword>
<dbReference type="InterPro" id="IPR036615">
    <property type="entry name" value="Mur_ligase_C_dom_sf"/>
</dbReference>
<dbReference type="InterPro" id="IPR018109">
    <property type="entry name" value="Folylpolyglutamate_synth_CS"/>
</dbReference>
<dbReference type="Pfam" id="PF08245">
    <property type="entry name" value="Mur_ligase_M"/>
    <property type="match status" value="1"/>
</dbReference>
<keyword evidence="9 10" id="KW-0573">Peptidoglycan synthesis</keyword>
<reference evidence="13" key="2">
    <citation type="journal article" date="2021" name="Microbiome">
        <title>Successional dynamics and alternative stable states in a saline activated sludge microbial community over 9 years.</title>
        <authorList>
            <person name="Wang Y."/>
            <person name="Ye J."/>
            <person name="Ju F."/>
            <person name="Liu L."/>
            <person name="Boyd J.A."/>
            <person name="Deng Y."/>
            <person name="Parks D.H."/>
            <person name="Jiang X."/>
            <person name="Yin X."/>
            <person name="Woodcroft B.J."/>
            <person name="Tyson G.W."/>
            <person name="Hugenholtz P."/>
            <person name="Polz M.F."/>
            <person name="Zhang T."/>
        </authorList>
    </citation>
    <scope>NUCLEOTIDE SEQUENCE</scope>
    <source>
        <strain evidence="13">HKST-UBA02</strain>
    </source>
</reference>
<evidence type="ECO:0000256" key="4">
    <source>
        <dbReference type="ARBA" id="ARBA00022598"/>
    </source>
</evidence>
<dbReference type="SUPFAM" id="SSF51984">
    <property type="entry name" value="MurCD N-terminal domain"/>
    <property type="match status" value="1"/>
</dbReference>
<reference evidence="13" key="1">
    <citation type="submission" date="2020-04" db="EMBL/GenBank/DDBJ databases">
        <authorList>
            <person name="Zhang T."/>
        </authorList>
    </citation>
    <scope>NUCLEOTIDE SEQUENCE</scope>
    <source>
        <strain evidence="13">HKST-UBA02</strain>
    </source>
</reference>
<dbReference type="InterPro" id="IPR004101">
    <property type="entry name" value="Mur_ligase_C"/>
</dbReference>
<feature type="binding site" evidence="9">
    <location>
        <begin position="132"/>
        <end position="138"/>
    </location>
    <ligand>
        <name>ATP</name>
        <dbReference type="ChEBI" id="CHEBI:30616"/>
    </ligand>
</feature>
<dbReference type="InterPro" id="IPR036565">
    <property type="entry name" value="Mur-like_cat_sf"/>
</dbReference>
<evidence type="ECO:0000256" key="10">
    <source>
        <dbReference type="RuleBase" id="RU003664"/>
    </source>
</evidence>
<accession>A0A956NCL9</accession>
<dbReference type="PANTHER" id="PTHR43692:SF1">
    <property type="entry name" value="UDP-N-ACETYLMURAMOYLALANINE--D-GLUTAMATE LIGASE"/>
    <property type="match status" value="1"/>
</dbReference>
<keyword evidence="5 9" id="KW-0132">Cell division</keyword>
<dbReference type="GO" id="GO:0009252">
    <property type="term" value="P:peptidoglycan biosynthetic process"/>
    <property type="evidence" value="ECO:0007669"/>
    <property type="project" value="UniProtKB-UniRule"/>
</dbReference>
<organism evidence="13 14">
    <name type="scientific">Eiseniibacteriota bacterium</name>
    <dbReference type="NCBI Taxonomy" id="2212470"/>
    <lineage>
        <taxon>Bacteria</taxon>
        <taxon>Candidatus Eiseniibacteriota</taxon>
    </lineage>
</organism>
<sequence length="507" mass="52484">MNTFPREGWPLSALGLPARAEPLVLVLGLARSGLAAARLLLQRGASLRLLGLERPEGVEGEQLSELVAQGASLRLGPHDPADLGGVDLIVKSPGVRPEIPFLGAARAAGVPIVGELEIAFLAADGPIYAITGTNGKSTTTAWVGHMLMEAGRKVEVAGNIGHAFAEAVLRAPDSDFVVEVSSFQLEDTLTFHPKVATLLNLTPDHLDRHGTLEAYGAAKMRIFRNQTASDVAVLGGDANLDAIAGAVSARVLRTGRLSDEAPMRTDEGVTTPAVPARKAVEVQAGTMPAHAGRPDAPAGVFVRSGQLELRLGGAAPVPLLPVSELALPGEHNVQNAMAAAATAASAGVPVDAIVRSLRTFPGLSHRLEQVGVVDGVVCINDSKATNVGSLEVALAAFPEPVRLIAGGVGKGQDFRPLAAEVRARTLSVHLIGESADALAEAWHGAEIHRAGSLADALDQALALSAPGDRILLSPGCASFDMFHDFEDRGDQFRALVNARATARGGAQ</sequence>
<dbReference type="Pfam" id="PF21799">
    <property type="entry name" value="MurD-like_N"/>
    <property type="match status" value="1"/>
</dbReference>
<keyword evidence="7 9" id="KW-0067">ATP-binding</keyword>
<dbReference type="GO" id="GO:0005524">
    <property type="term" value="F:ATP binding"/>
    <property type="evidence" value="ECO:0007669"/>
    <property type="project" value="UniProtKB-UniRule"/>
</dbReference>
<evidence type="ECO:0000256" key="7">
    <source>
        <dbReference type="ARBA" id="ARBA00022840"/>
    </source>
</evidence>
<dbReference type="GO" id="GO:0071555">
    <property type="term" value="P:cell wall organization"/>
    <property type="evidence" value="ECO:0007669"/>
    <property type="project" value="UniProtKB-KW"/>
</dbReference>
<dbReference type="GO" id="GO:0005737">
    <property type="term" value="C:cytoplasm"/>
    <property type="evidence" value="ECO:0007669"/>
    <property type="project" value="UniProtKB-SubCell"/>
</dbReference>
<dbReference type="SUPFAM" id="SSF53244">
    <property type="entry name" value="MurD-like peptide ligases, peptide-binding domain"/>
    <property type="match status" value="1"/>
</dbReference>
<evidence type="ECO:0000259" key="12">
    <source>
        <dbReference type="Pfam" id="PF08245"/>
    </source>
</evidence>
<dbReference type="GO" id="GO:0008360">
    <property type="term" value="P:regulation of cell shape"/>
    <property type="evidence" value="ECO:0007669"/>
    <property type="project" value="UniProtKB-KW"/>
</dbReference>
<feature type="domain" description="Mur ligase central" evidence="12">
    <location>
        <begin position="130"/>
        <end position="254"/>
    </location>
</feature>
<comment type="catalytic activity">
    <reaction evidence="9 10">
        <text>UDP-N-acetyl-alpha-D-muramoyl-L-alanine + D-glutamate + ATP = UDP-N-acetyl-alpha-D-muramoyl-L-alanyl-D-glutamate + ADP + phosphate + H(+)</text>
        <dbReference type="Rhea" id="RHEA:16429"/>
        <dbReference type="ChEBI" id="CHEBI:15378"/>
        <dbReference type="ChEBI" id="CHEBI:29986"/>
        <dbReference type="ChEBI" id="CHEBI:30616"/>
        <dbReference type="ChEBI" id="CHEBI:43474"/>
        <dbReference type="ChEBI" id="CHEBI:83898"/>
        <dbReference type="ChEBI" id="CHEBI:83900"/>
        <dbReference type="ChEBI" id="CHEBI:456216"/>
        <dbReference type="EC" id="6.3.2.9"/>
    </reaction>
</comment>
<dbReference type="GO" id="GO:0008764">
    <property type="term" value="F:UDP-N-acetylmuramoylalanine-D-glutamate ligase activity"/>
    <property type="evidence" value="ECO:0007669"/>
    <property type="project" value="UniProtKB-UniRule"/>
</dbReference>
<protein>
    <recommendedName>
        <fullName evidence="9 10">UDP-N-acetylmuramoylalanine--D-glutamate ligase</fullName>
        <ecNumber evidence="9 10">6.3.2.9</ecNumber>
    </recommendedName>
    <alternativeName>
        <fullName evidence="9">D-glutamic acid-adding enzyme</fullName>
    </alternativeName>
    <alternativeName>
        <fullName evidence="9">UDP-N-acetylmuramoyl-L-alanyl-D-glutamate synthetase</fullName>
    </alternativeName>
</protein>
<evidence type="ECO:0000313" key="13">
    <source>
        <dbReference type="EMBL" id="MCA9756699.1"/>
    </source>
</evidence>
<dbReference type="GO" id="GO:0051301">
    <property type="term" value="P:cell division"/>
    <property type="evidence" value="ECO:0007669"/>
    <property type="project" value="UniProtKB-KW"/>
</dbReference>
<dbReference type="EC" id="6.3.2.9" evidence="9 10"/>
<comment type="caution">
    <text evidence="13">The sequence shown here is derived from an EMBL/GenBank/DDBJ whole genome shotgun (WGS) entry which is preliminary data.</text>
</comment>
<evidence type="ECO:0000256" key="8">
    <source>
        <dbReference type="ARBA" id="ARBA00023306"/>
    </source>
</evidence>
<dbReference type="Gene3D" id="3.40.1190.10">
    <property type="entry name" value="Mur-like, catalytic domain"/>
    <property type="match status" value="1"/>
</dbReference>
<comment type="similarity">
    <text evidence="9">Belongs to the MurCDEF family.</text>
</comment>
<keyword evidence="4 9" id="KW-0436">Ligase</keyword>
<evidence type="ECO:0000256" key="1">
    <source>
        <dbReference type="ARBA" id="ARBA00004496"/>
    </source>
</evidence>
<evidence type="ECO:0000256" key="2">
    <source>
        <dbReference type="ARBA" id="ARBA00004752"/>
    </source>
</evidence>
<name>A0A956NCL9_UNCEI</name>